<keyword evidence="4" id="KW-1185">Reference proteome</keyword>
<reference evidence="3 4" key="1">
    <citation type="journal article" date="2020" name="Int. J. Syst. Evol. Microbiol.">
        <title>Reclassification of Streptomyces castelarensis and Streptomyces sporoclivatus as later heterotypic synonyms of Streptomyces antimycoticus.</title>
        <authorList>
            <person name="Komaki H."/>
            <person name="Tamura T."/>
        </authorList>
    </citation>
    <scope>NUCLEOTIDE SEQUENCE [LARGE SCALE GENOMIC DNA]</scope>
    <source>
        <strain evidence="3 4">NBRC 13459</strain>
    </source>
</reference>
<dbReference type="Proteomes" id="UP000301309">
    <property type="component" value="Unassembled WGS sequence"/>
</dbReference>
<evidence type="ECO:0000256" key="1">
    <source>
        <dbReference type="SAM" id="MobiDB-lite"/>
    </source>
</evidence>
<accession>A0A4D4KSY8</accession>
<dbReference type="Gene3D" id="3.40.50.300">
    <property type="entry name" value="P-loop containing nucleotide triphosphate hydrolases"/>
    <property type="match status" value="1"/>
</dbReference>
<dbReference type="EMBL" id="BJHW01000001">
    <property type="protein sequence ID" value="GDY51792.1"/>
    <property type="molecule type" value="Genomic_DNA"/>
</dbReference>
<proteinExistence type="predicted"/>
<feature type="domain" description="CobQ/CobB/MinD/ParA nucleotide binding" evidence="2">
    <location>
        <begin position="7"/>
        <end position="65"/>
    </location>
</feature>
<feature type="region of interest" description="Disordered" evidence="1">
    <location>
        <begin position="88"/>
        <end position="116"/>
    </location>
</feature>
<evidence type="ECO:0000313" key="4">
    <source>
        <dbReference type="Proteomes" id="UP000301309"/>
    </source>
</evidence>
<feature type="compositionally biased region" description="Polar residues" evidence="1">
    <location>
        <begin position="105"/>
        <end position="116"/>
    </location>
</feature>
<evidence type="ECO:0000259" key="2">
    <source>
        <dbReference type="Pfam" id="PF01656"/>
    </source>
</evidence>
<dbReference type="AlphaFoldDB" id="A0A4D4KSY8"/>
<dbReference type="SUPFAM" id="SSF52540">
    <property type="entry name" value="P-loop containing nucleoside triphosphate hydrolases"/>
    <property type="match status" value="1"/>
</dbReference>
<name>A0A4D4KSY8_STRVO</name>
<sequence>MRTAFVGKGGSGKTTLSALFSRHLARTDAPVVAIDADINQHLGVALGLEEDELPEVVPLSTRLGGIKEYLRGDNPRIASADAMVKTTPRGAAPACCGRSDPTRCTPATSGTSRESG</sequence>
<dbReference type="InterPro" id="IPR027417">
    <property type="entry name" value="P-loop_NTPase"/>
</dbReference>
<comment type="caution">
    <text evidence="3">The sequence shown here is derived from an EMBL/GenBank/DDBJ whole genome shotgun (WGS) entry which is preliminary data.</text>
</comment>
<protein>
    <recommendedName>
        <fullName evidence="2">CobQ/CobB/MinD/ParA nucleotide binding domain-containing protein</fullName>
    </recommendedName>
</protein>
<evidence type="ECO:0000313" key="3">
    <source>
        <dbReference type="EMBL" id="GDY51792.1"/>
    </source>
</evidence>
<dbReference type="InterPro" id="IPR002586">
    <property type="entry name" value="CobQ/CobB/MinD/ParA_Nub-bd_dom"/>
</dbReference>
<organism evidence="3 4">
    <name type="scientific">Streptomyces violaceusniger</name>
    <dbReference type="NCBI Taxonomy" id="68280"/>
    <lineage>
        <taxon>Bacteria</taxon>
        <taxon>Bacillati</taxon>
        <taxon>Actinomycetota</taxon>
        <taxon>Actinomycetes</taxon>
        <taxon>Kitasatosporales</taxon>
        <taxon>Streptomycetaceae</taxon>
        <taxon>Streptomyces</taxon>
        <taxon>Streptomyces violaceusniger group</taxon>
    </lineage>
</organism>
<gene>
    <name evidence="3" type="ORF">SVIO_024150</name>
</gene>
<dbReference type="Pfam" id="PF01656">
    <property type="entry name" value="CbiA"/>
    <property type="match status" value="1"/>
</dbReference>